<evidence type="ECO:0000313" key="2">
    <source>
        <dbReference type="EMBL" id="KAL0108088.1"/>
    </source>
</evidence>
<feature type="region of interest" description="Disordered" evidence="1">
    <location>
        <begin position="128"/>
        <end position="148"/>
    </location>
</feature>
<feature type="compositionally biased region" description="Basic residues" evidence="1">
    <location>
        <begin position="128"/>
        <end position="137"/>
    </location>
</feature>
<proteinExistence type="predicted"/>
<organism evidence="2 3">
    <name type="scientific">Cardiocondyla obscurior</name>
    <dbReference type="NCBI Taxonomy" id="286306"/>
    <lineage>
        <taxon>Eukaryota</taxon>
        <taxon>Metazoa</taxon>
        <taxon>Ecdysozoa</taxon>
        <taxon>Arthropoda</taxon>
        <taxon>Hexapoda</taxon>
        <taxon>Insecta</taxon>
        <taxon>Pterygota</taxon>
        <taxon>Neoptera</taxon>
        <taxon>Endopterygota</taxon>
        <taxon>Hymenoptera</taxon>
        <taxon>Apocrita</taxon>
        <taxon>Aculeata</taxon>
        <taxon>Formicoidea</taxon>
        <taxon>Formicidae</taxon>
        <taxon>Myrmicinae</taxon>
        <taxon>Cardiocondyla</taxon>
    </lineage>
</organism>
<name>A0AAW2EWC8_9HYME</name>
<comment type="caution">
    <text evidence="2">The sequence shown here is derived from an EMBL/GenBank/DDBJ whole genome shotgun (WGS) entry which is preliminary data.</text>
</comment>
<keyword evidence="3" id="KW-1185">Reference proteome</keyword>
<sequence>MRDGGSVPSVSSGDDTFYDRSLSHHLFYIRSCFCRSVDGICIVASQAHKILRFTAACLPSARAGGPSSLRSRPRRPATLFARVYFHAARKNDRSRDAARRNYIPDPSPSHYFHILSQRPDNNIVEKTRRAKVSRRSRVAGGKINARTL</sequence>
<accession>A0AAW2EWC8</accession>
<dbReference type="EMBL" id="JADYXP020000016">
    <property type="protein sequence ID" value="KAL0108088.1"/>
    <property type="molecule type" value="Genomic_DNA"/>
</dbReference>
<protein>
    <submittedName>
        <fullName evidence="2">Uncharacterized protein</fullName>
    </submittedName>
</protein>
<dbReference type="AlphaFoldDB" id="A0AAW2EWC8"/>
<dbReference type="Proteomes" id="UP001430953">
    <property type="component" value="Unassembled WGS sequence"/>
</dbReference>
<evidence type="ECO:0000313" key="3">
    <source>
        <dbReference type="Proteomes" id="UP001430953"/>
    </source>
</evidence>
<reference evidence="2 3" key="1">
    <citation type="submission" date="2023-03" db="EMBL/GenBank/DDBJ databases">
        <title>High recombination rates correlate with genetic variation in Cardiocondyla obscurior ants.</title>
        <authorList>
            <person name="Errbii M."/>
        </authorList>
    </citation>
    <scope>NUCLEOTIDE SEQUENCE [LARGE SCALE GENOMIC DNA]</scope>
    <source>
        <strain evidence="2">Alpha-2009</strain>
        <tissue evidence="2">Whole body</tissue>
    </source>
</reference>
<evidence type="ECO:0000256" key="1">
    <source>
        <dbReference type="SAM" id="MobiDB-lite"/>
    </source>
</evidence>
<gene>
    <name evidence="2" type="ORF">PUN28_014996</name>
</gene>